<feature type="transmembrane region" description="Helical" evidence="8">
    <location>
        <begin position="302"/>
        <end position="322"/>
    </location>
</feature>
<organism evidence="9 10">
    <name type="scientific">Corynebacterium cystitidis DSM 20524</name>
    <dbReference type="NCBI Taxonomy" id="1121357"/>
    <lineage>
        <taxon>Bacteria</taxon>
        <taxon>Bacillati</taxon>
        <taxon>Actinomycetota</taxon>
        <taxon>Actinomycetes</taxon>
        <taxon>Mycobacteriales</taxon>
        <taxon>Corynebacteriaceae</taxon>
        <taxon>Corynebacterium</taxon>
    </lineage>
</organism>
<feature type="transmembrane region" description="Helical" evidence="8">
    <location>
        <begin position="165"/>
        <end position="184"/>
    </location>
</feature>
<keyword evidence="10" id="KW-1185">Reference proteome</keyword>
<feature type="transmembrane region" description="Helical" evidence="8">
    <location>
        <begin position="235"/>
        <end position="255"/>
    </location>
</feature>
<evidence type="ECO:0000256" key="4">
    <source>
        <dbReference type="ARBA" id="ARBA00022475"/>
    </source>
</evidence>
<evidence type="ECO:0000256" key="7">
    <source>
        <dbReference type="ARBA" id="ARBA00023136"/>
    </source>
</evidence>
<dbReference type="EMBL" id="FOGQ01000003">
    <property type="protein sequence ID" value="SER78288.1"/>
    <property type="molecule type" value="Genomic_DNA"/>
</dbReference>
<dbReference type="AlphaFoldDB" id="A0A1H9S036"/>
<keyword evidence="3 8" id="KW-0813">Transport</keyword>
<feature type="transmembrane region" description="Helical" evidence="8">
    <location>
        <begin position="125"/>
        <end position="158"/>
    </location>
</feature>
<feature type="transmembrane region" description="Helical" evidence="8">
    <location>
        <begin position="261"/>
        <end position="281"/>
    </location>
</feature>
<evidence type="ECO:0000256" key="1">
    <source>
        <dbReference type="ARBA" id="ARBA00004651"/>
    </source>
</evidence>
<feature type="transmembrane region" description="Helical" evidence="8">
    <location>
        <begin position="413"/>
        <end position="430"/>
    </location>
</feature>
<evidence type="ECO:0000256" key="2">
    <source>
        <dbReference type="ARBA" id="ARBA00010100"/>
    </source>
</evidence>
<comment type="subcellular location">
    <subcellularLocation>
        <location evidence="1 8">Cell membrane</location>
        <topology evidence="1 8">Multi-pass membrane protein</topology>
    </subcellularLocation>
</comment>
<dbReference type="RefSeq" id="WP_092257062.1">
    <property type="nucleotide sequence ID" value="NZ_CP047199.1"/>
</dbReference>
<evidence type="ECO:0000256" key="5">
    <source>
        <dbReference type="ARBA" id="ARBA00022692"/>
    </source>
</evidence>
<evidence type="ECO:0000256" key="8">
    <source>
        <dbReference type="RuleBase" id="RU365092"/>
    </source>
</evidence>
<feature type="transmembrane region" description="Helical" evidence="8">
    <location>
        <begin position="365"/>
        <end position="387"/>
    </location>
</feature>
<dbReference type="PANTHER" id="PTHR30003">
    <property type="entry name" value="L-LACTATE PERMEASE"/>
    <property type="match status" value="1"/>
</dbReference>
<feature type="transmembrane region" description="Helical" evidence="8">
    <location>
        <begin position="21"/>
        <end position="39"/>
    </location>
</feature>
<reference evidence="10" key="1">
    <citation type="submission" date="2016-10" db="EMBL/GenBank/DDBJ databases">
        <authorList>
            <person name="Varghese N."/>
            <person name="Submissions S."/>
        </authorList>
    </citation>
    <scope>NUCLEOTIDE SEQUENCE [LARGE SCALE GENOMIC DNA]</scope>
    <source>
        <strain evidence="10">DSM 20524</strain>
    </source>
</reference>
<feature type="transmembrane region" description="Helical" evidence="8">
    <location>
        <begin position="204"/>
        <end position="223"/>
    </location>
</feature>
<feature type="transmembrane region" description="Helical" evidence="8">
    <location>
        <begin position="78"/>
        <end position="99"/>
    </location>
</feature>
<dbReference type="Proteomes" id="UP000198929">
    <property type="component" value="Unassembled WGS sequence"/>
</dbReference>
<comment type="function">
    <text evidence="8">Uptake of L-lactate across the membrane. Can also transport D-lactate and glycolate.</text>
</comment>
<evidence type="ECO:0000256" key="3">
    <source>
        <dbReference type="ARBA" id="ARBA00022448"/>
    </source>
</evidence>
<dbReference type="Pfam" id="PF02652">
    <property type="entry name" value="Lactate_perm"/>
    <property type="match status" value="1"/>
</dbReference>
<feature type="transmembrane region" description="Helical" evidence="8">
    <location>
        <begin position="436"/>
        <end position="458"/>
    </location>
</feature>
<gene>
    <name evidence="9" type="ORF">SAMN05661109_00999</name>
</gene>
<proteinExistence type="inferred from homology"/>
<protein>
    <recommendedName>
        <fullName evidence="8">L-lactate permease</fullName>
    </recommendedName>
</protein>
<keyword evidence="7 8" id="KW-0472">Membrane</keyword>
<keyword evidence="5 8" id="KW-0812">Transmembrane</keyword>
<feature type="transmembrane region" description="Helical" evidence="8">
    <location>
        <begin position="535"/>
        <end position="557"/>
    </location>
</feature>
<dbReference type="GO" id="GO:0005886">
    <property type="term" value="C:plasma membrane"/>
    <property type="evidence" value="ECO:0007669"/>
    <property type="project" value="UniProtKB-SubCell"/>
</dbReference>
<evidence type="ECO:0000313" key="10">
    <source>
        <dbReference type="Proteomes" id="UP000198929"/>
    </source>
</evidence>
<accession>A0A1H9S036</accession>
<keyword evidence="6 8" id="KW-1133">Transmembrane helix</keyword>
<sequence>MTTLLLAQDTYTPSTEAVAGSVGWTALVAVLPLAAFFLFLMGFKWAAHTSAIASVVVALIIAVLPFGMPWDMAGMSLLQGICFGLFPIVYIIWMAVWIYDLTVKSGRFEDMRVIFSKIGKGDMRIQAMIIGFAFGGMLEALAGFGAPVAIVSSMLVAIGMKPMKAIVVTLVANAAPVAFGAMAIPVTTGASLAGLDVSDLAGQAGRLVGLTAFITPFLLLLIMDGKRGLRQAWPMAIVLGISFGGGQFLASNYFAYELTDVMASLVSLVAGIAFLAVWTPTTPEDQASQADTSGSVLTAQRGFLALFPYILIVVVFAITKLWRIGVDIPAALASTDIKFGWPGLYERLLTPAGEPSTSPIFNFNWLSSPGTILFFCGVITVLVYTFINENGRYSLGIGTGFAELFIGLNRMRMSYVTIAAVMGLAYVMNFSGQTAAIGALLAGTGAIFPLISPVLGWLGTFVTGSGTSSNALFAQMQATTAATIGVPEHVLVAANTGGATLGKMISPQTVALGAATVGLVGKESEIMKQTMKVSLGLLVFLGIVVFLQTTPILGWMVV</sequence>
<keyword evidence="4 8" id="KW-1003">Cell membrane</keyword>
<evidence type="ECO:0000256" key="6">
    <source>
        <dbReference type="ARBA" id="ARBA00022989"/>
    </source>
</evidence>
<dbReference type="STRING" id="1121357.SAMN05661109_00999"/>
<dbReference type="InterPro" id="IPR003804">
    <property type="entry name" value="Lactate_perm"/>
</dbReference>
<dbReference type="NCBIfam" id="TIGR00795">
    <property type="entry name" value="lctP"/>
    <property type="match status" value="1"/>
</dbReference>
<evidence type="ECO:0000313" key="9">
    <source>
        <dbReference type="EMBL" id="SER78288.1"/>
    </source>
</evidence>
<dbReference type="GO" id="GO:0015295">
    <property type="term" value="F:solute:proton symporter activity"/>
    <property type="evidence" value="ECO:0007669"/>
    <property type="project" value="TreeGrafter"/>
</dbReference>
<feature type="transmembrane region" description="Helical" evidence="8">
    <location>
        <begin position="45"/>
        <end position="66"/>
    </location>
</feature>
<dbReference type="PANTHER" id="PTHR30003:SF0">
    <property type="entry name" value="GLYCOLATE PERMEASE GLCA-RELATED"/>
    <property type="match status" value="1"/>
</dbReference>
<comment type="similarity">
    <text evidence="2 8">Belongs to the lactate permease family.</text>
</comment>
<name>A0A1H9S036_9CORY</name>
<dbReference type="GO" id="GO:0015129">
    <property type="term" value="F:lactate transmembrane transporter activity"/>
    <property type="evidence" value="ECO:0007669"/>
    <property type="project" value="UniProtKB-UniRule"/>
</dbReference>